<evidence type="ECO:0000313" key="10">
    <source>
        <dbReference type="EMBL" id="GAO39480.1"/>
    </source>
</evidence>
<dbReference type="GO" id="GO:0016787">
    <property type="term" value="F:hydrolase activity"/>
    <property type="evidence" value="ECO:0007669"/>
    <property type="project" value="UniProtKB-KW"/>
</dbReference>
<dbReference type="InterPro" id="IPR002716">
    <property type="entry name" value="PIN_dom"/>
</dbReference>
<dbReference type="Proteomes" id="UP000033202">
    <property type="component" value="Unassembled WGS sequence"/>
</dbReference>
<dbReference type="GO" id="GO:0004540">
    <property type="term" value="F:RNA nuclease activity"/>
    <property type="evidence" value="ECO:0007669"/>
    <property type="project" value="InterPro"/>
</dbReference>
<dbReference type="InterPro" id="IPR029060">
    <property type="entry name" value="PIN-like_dom_sf"/>
</dbReference>
<evidence type="ECO:0000256" key="1">
    <source>
        <dbReference type="ARBA" id="ARBA00001946"/>
    </source>
</evidence>
<keyword evidence="3 8" id="KW-0540">Nuclease</keyword>
<dbReference type="OrthoDB" id="32625at2"/>
<keyword evidence="8" id="KW-0800">Toxin</keyword>
<comment type="similarity">
    <text evidence="7 8">Belongs to the PINc/VapC protein family.</text>
</comment>
<reference evidence="10 11" key="1">
    <citation type="submission" date="2015-04" db="EMBL/GenBank/DDBJ databases">
        <title>Whole genome shotgun sequence of Sphingomonas changbaiensis NBRC 104936.</title>
        <authorList>
            <person name="Katano-Makiyama Y."/>
            <person name="Hosoyama A."/>
            <person name="Hashimoto M."/>
            <person name="Noguchi M."/>
            <person name="Tsuchikane K."/>
            <person name="Ohji S."/>
            <person name="Yamazoe A."/>
            <person name="Ichikawa N."/>
            <person name="Kimura A."/>
            <person name="Fujita N."/>
        </authorList>
    </citation>
    <scope>NUCLEOTIDE SEQUENCE [LARGE SCALE GENOMIC DNA]</scope>
    <source>
        <strain evidence="10 11">NBRC 104936</strain>
    </source>
</reference>
<evidence type="ECO:0000256" key="5">
    <source>
        <dbReference type="ARBA" id="ARBA00022801"/>
    </source>
</evidence>
<dbReference type="Pfam" id="PF01850">
    <property type="entry name" value="PIN"/>
    <property type="match status" value="1"/>
</dbReference>
<feature type="binding site" evidence="8">
    <location>
        <position position="4"/>
    </location>
    <ligand>
        <name>Mg(2+)</name>
        <dbReference type="ChEBI" id="CHEBI:18420"/>
    </ligand>
</feature>
<dbReference type="EMBL" id="BBWU01000032">
    <property type="protein sequence ID" value="GAO39480.1"/>
    <property type="molecule type" value="Genomic_DNA"/>
</dbReference>
<evidence type="ECO:0000259" key="9">
    <source>
        <dbReference type="Pfam" id="PF01850"/>
    </source>
</evidence>
<keyword evidence="6 8" id="KW-0460">Magnesium</keyword>
<proteinExistence type="inferred from homology"/>
<dbReference type="SUPFAM" id="SSF88723">
    <property type="entry name" value="PIN domain-like"/>
    <property type="match status" value="1"/>
</dbReference>
<protein>
    <recommendedName>
        <fullName evidence="8">Ribonuclease VapC</fullName>
        <shortName evidence="8">RNase VapC</shortName>
        <ecNumber evidence="8">3.1.-.-</ecNumber>
    </recommendedName>
    <alternativeName>
        <fullName evidence="8">Toxin VapC</fullName>
    </alternativeName>
</protein>
<dbReference type="Gene3D" id="3.40.50.1010">
    <property type="entry name" value="5'-nuclease"/>
    <property type="match status" value="1"/>
</dbReference>
<evidence type="ECO:0000256" key="2">
    <source>
        <dbReference type="ARBA" id="ARBA00022649"/>
    </source>
</evidence>
<accession>A0A0E9MQT4</accession>
<dbReference type="EC" id="3.1.-.-" evidence="8"/>
<dbReference type="RefSeq" id="WP_046348308.1">
    <property type="nucleotide sequence ID" value="NZ_BBWU01000032.1"/>
</dbReference>
<keyword evidence="5 8" id="KW-0378">Hydrolase</keyword>
<keyword evidence="11" id="KW-1185">Reference proteome</keyword>
<comment type="function">
    <text evidence="8">Toxic component of a toxin-antitoxin (TA) system. An RNase.</text>
</comment>
<gene>
    <name evidence="8 10" type="primary">vapC</name>
    <name evidence="10" type="ORF">SCH01S_32_00170</name>
</gene>
<dbReference type="HAMAP" id="MF_00265">
    <property type="entry name" value="VapC_Nob1"/>
    <property type="match status" value="1"/>
</dbReference>
<dbReference type="InterPro" id="IPR022907">
    <property type="entry name" value="VapC_family"/>
</dbReference>
<comment type="caution">
    <text evidence="10">The sequence shown here is derived from an EMBL/GenBank/DDBJ whole genome shotgun (WGS) entry which is preliminary data.</text>
</comment>
<dbReference type="PANTHER" id="PTHR33653">
    <property type="entry name" value="RIBONUCLEASE VAPC2"/>
    <property type="match status" value="1"/>
</dbReference>
<feature type="domain" description="PIN" evidence="9">
    <location>
        <begin position="1"/>
        <end position="125"/>
    </location>
</feature>
<evidence type="ECO:0000256" key="4">
    <source>
        <dbReference type="ARBA" id="ARBA00022723"/>
    </source>
</evidence>
<sequence length="130" mass="14566">MIVDTSAIIALIREEPETAWIVPLLLDNFGKAKMSLANYLEAAIAVDGNDDEVLSDRLDWIIKHWAIELVPVSRHHVEVAREAYRLFGKGRHEARLNFGDCFAYALARTTGEPLLSKGSDFAQTDIRSAR</sequence>
<organism evidence="10 11">
    <name type="scientific">Sphingomonas changbaiensis NBRC 104936</name>
    <dbReference type="NCBI Taxonomy" id="1219043"/>
    <lineage>
        <taxon>Bacteria</taxon>
        <taxon>Pseudomonadati</taxon>
        <taxon>Pseudomonadota</taxon>
        <taxon>Alphaproteobacteria</taxon>
        <taxon>Sphingomonadales</taxon>
        <taxon>Sphingomonadaceae</taxon>
        <taxon>Sphingomonas</taxon>
    </lineage>
</organism>
<comment type="cofactor">
    <cofactor evidence="1 8">
        <name>Mg(2+)</name>
        <dbReference type="ChEBI" id="CHEBI:18420"/>
    </cofactor>
</comment>
<dbReference type="GO" id="GO:0090729">
    <property type="term" value="F:toxin activity"/>
    <property type="evidence" value="ECO:0007669"/>
    <property type="project" value="UniProtKB-KW"/>
</dbReference>
<dbReference type="STRING" id="1219043.SCH01S_32_00170"/>
<dbReference type="CDD" id="cd09871">
    <property type="entry name" value="PIN_MtVapC28-VapC30-like"/>
    <property type="match status" value="1"/>
</dbReference>
<name>A0A0E9MQT4_9SPHN</name>
<evidence type="ECO:0000256" key="3">
    <source>
        <dbReference type="ARBA" id="ARBA00022722"/>
    </source>
</evidence>
<dbReference type="PANTHER" id="PTHR33653:SF1">
    <property type="entry name" value="RIBONUCLEASE VAPC2"/>
    <property type="match status" value="1"/>
</dbReference>
<dbReference type="GO" id="GO:0000287">
    <property type="term" value="F:magnesium ion binding"/>
    <property type="evidence" value="ECO:0007669"/>
    <property type="project" value="UniProtKB-UniRule"/>
</dbReference>
<keyword evidence="4 8" id="KW-0479">Metal-binding</keyword>
<dbReference type="InterPro" id="IPR050556">
    <property type="entry name" value="Type_II_TA_system_RNase"/>
</dbReference>
<evidence type="ECO:0000256" key="7">
    <source>
        <dbReference type="ARBA" id="ARBA00038093"/>
    </source>
</evidence>
<keyword evidence="2 8" id="KW-1277">Toxin-antitoxin system</keyword>
<feature type="binding site" evidence="8">
    <location>
        <position position="100"/>
    </location>
    <ligand>
        <name>Mg(2+)</name>
        <dbReference type="ChEBI" id="CHEBI:18420"/>
    </ligand>
</feature>
<evidence type="ECO:0000256" key="8">
    <source>
        <dbReference type="HAMAP-Rule" id="MF_00265"/>
    </source>
</evidence>
<evidence type="ECO:0000256" key="6">
    <source>
        <dbReference type="ARBA" id="ARBA00022842"/>
    </source>
</evidence>
<evidence type="ECO:0000313" key="11">
    <source>
        <dbReference type="Proteomes" id="UP000033202"/>
    </source>
</evidence>
<dbReference type="AlphaFoldDB" id="A0A0E9MQT4"/>